<keyword evidence="2" id="KW-1185">Reference proteome</keyword>
<dbReference type="EMBL" id="AQHW01000030">
    <property type="protein sequence ID" value="KKB46011.1"/>
    <property type="molecule type" value="Genomic_DNA"/>
</dbReference>
<evidence type="ECO:0000313" key="2">
    <source>
        <dbReference type="Proteomes" id="UP000033035"/>
    </source>
</evidence>
<dbReference type="GO" id="GO:0030234">
    <property type="term" value="F:enzyme regulator activity"/>
    <property type="evidence" value="ECO:0007669"/>
    <property type="project" value="InterPro"/>
</dbReference>
<evidence type="ECO:0000313" key="1">
    <source>
        <dbReference type="EMBL" id="KKB46011.1"/>
    </source>
</evidence>
<dbReference type="InterPro" id="IPR011322">
    <property type="entry name" value="N-reg_PII-like_a/b"/>
</dbReference>
<dbReference type="Proteomes" id="UP000033035">
    <property type="component" value="Unassembled WGS sequence"/>
</dbReference>
<proteinExistence type="predicted"/>
<dbReference type="AlphaFoldDB" id="A0A0F5IKG1"/>
<dbReference type="STRING" id="1203610.HMPREF1536_05242"/>
<dbReference type="SUPFAM" id="SSF54913">
    <property type="entry name" value="GlnB-like"/>
    <property type="match status" value="1"/>
</dbReference>
<sequence length="97" mass="11298">MKAIFISFNQAYYEMILSVMDRNNIRGFTYWDEVQGRGSKNGEPHYGSHAWPTLNSAILAMVEDEKVDHFLDLLHKMDMQTEAQGLRAFVWNVEKTI</sequence>
<dbReference type="HOGENOM" id="CLU_182783_0_0_10"/>
<reference evidence="1 2" key="1">
    <citation type="submission" date="2013-04" db="EMBL/GenBank/DDBJ databases">
        <title>The Genome Sequence of Parabacteroides gordonii DSM 23371.</title>
        <authorList>
            <consortium name="The Broad Institute Genomics Platform"/>
            <person name="Earl A."/>
            <person name="Ward D."/>
            <person name="Feldgarden M."/>
            <person name="Gevers D."/>
            <person name="Martens E."/>
            <person name="Sakamoto M."/>
            <person name="Benno Y."/>
            <person name="Suzuki N."/>
            <person name="Matsunaga N."/>
            <person name="Koshihara K."/>
            <person name="Seki M."/>
            <person name="Komiya H."/>
            <person name="Walker B."/>
            <person name="Young S."/>
            <person name="Zeng Q."/>
            <person name="Gargeya S."/>
            <person name="Fitzgerald M."/>
            <person name="Haas B."/>
            <person name="Abouelleil A."/>
            <person name="Allen A.W."/>
            <person name="Alvarado L."/>
            <person name="Arachchi H.M."/>
            <person name="Berlin A.M."/>
            <person name="Chapman S.B."/>
            <person name="Gainer-Dewar J."/>
            <person name="Goldberg J."/>
            <person name="Griggs A."/>
            <person name="Gujja S."/>
            <person name="Hansen M."/>
            <person name="Howarth C."/>
            <person name="Imamovic A."/>
            <person name="Ireland A."/>
            <person name="Larimer J."/>
            <person name="McCowan C."/>
            <person name="Murphy C."/>
            <person name="Pearson M."/>
            <person name="Poon T.W."/>
            <person name="Priest M."/>
            <person name="Roberts A."/>
            <person name="Saif S."/>
            <person name="Shea T."/>
            <person name="Sisk P."/>
            <person name="Sykes S."/>
            <person name="Wortman J."/>
            <person name="Nusbaum C."/>
            <person name="Birren B."/>
        </authorList>
    </citation>
    <scope>NUCLEOTIDE SEQUENCE [LARGE SCALE GENOMIC DNA]</scope>
    <source>
        <strain evidence="1 2">MS-1</strain>
    </source>
</reference>
<dbReference type="Pfam" id="PF00543">
    <property type="entry name" value="P-II"/>
    <property type="match status" value="1"/>
</dbReference>
<dbReference type="InterPro" id="IPR002187">
    <property type="entry name" value="N-reg_PII"/>
</dbReference>
<comment type="caution">
    <text evidence="1">The sequence shown here is derived from an EMBL/GenBank/DDBJ whole genome shotgun (WGS) entry which is preliminary data.</text>
</comment>
<dbReference type="PATRIC" id="fig|1203610.3.peg.5358"/>
<dbReference type="RefSeq" id="WP_028727403.1">
    <property type="nucleotide sequence ID" value="NZ_AUAE01000014.1"/>
</dbReference>
<organism evidence="1 2">
    <name type="scientific">Parabacteroides gordonii MS-1 = DSM 23371</name>
    <dbReference type="NCBI Taxonomy" id="1203610"/>
    <lineage>
        <taxon>Bacteria</taxon>
        <taxon>Pseudomonadati</taxon>
        <taxon>Bacteroidota</taxon>
        <taxon>Bacteroidia</taxon>
        <taxon>Bacteroidales</taxon>
        <taxon>Tannerellaceae</taxon>
        <taxon>Parabacteroides</taxon>
    </lineage>
</organism>
<protein>
    <submittedName>
        <fullName evidence="1">Uncharacterized protein</fullName>
    </submittedName>
</protein>
<name>A0A0F5IKG1_9BACT</name>
<gene>
    <name evidence="1" type="ORF">HMPREF1536_05242</name>
</gene>
<dbReference type="GO" id="GO:0006808">
    <property type="term" value="P:regulation of nitrogen utilization"/>
    <property type="evidence" value="ECO:0007669"/>
    <property type="project" value="InterPro"/>
</dbReference>
<dbReference type="Gene3D" id="3.30.70.120">
    <property type="match status" value="1"/>
</dbReference>
<accession>A0A0F5IKG1</accession>
<dbReference type="InterPro" id="IPR015867">
    <property type="entry name" value="N-reg_PII/ATP_PRibTrfase_C"/>
</dbReference>
<dbReference type="NCBIfam" id="NF045581">
    <property type="entry name" value="PG0541_fam"/>
    <property type="match status" value="1"/>
</dbReference>